<dbReference type="SUPFAM" id="SSF53822">
    <property type="entry name" value="Periplasmic binding protein-like I"/>
    <property type="match status" value="1"/>
</dbReference>
<evidence type="ECO:0000313" key="4">
    <source>
        <dbReference type="Proteomes" id="UP000295497"/>
    </source>
</evidence>
<dbReference type="InterPro" id="IPR003018">
    <property type="entry name" value="GAF"/>
</dbReference>
<proteinExistence type="predicted"/>
<dbReference type="InterPro" id="IPR029016">
    <property type="entry name" value="GAF-like_dom_sf"/>
</dbReference>
<dbReference type="InterPro" id="IPR028082">
    <property type="entry name" value="Peripla_BP_I"/>
</dbReference>
<evidence type="ECO:0000259" key="2">
    <source>
        <dbReference type="PROSITE" id="PS50801"/>
    </source>
</evidence>
<dbReference type="Gene3D" id="3.40.50.2300">
    <property type="match status" value="2"/>
</dbReference>
<dbReference type="PROSITE" id="PS50801">
    <property type="entry name" value="STAS"/>
    <property type="match status" value="1"/>
</dbReference>
<keyword evidence="1" id="KW-0597">Phosphoprotein</keyword>
<gene>
    <name evidence="3" type="primary">fbpC</name>
    <name evidence="3" type="ORF">SOCE836_060340</name>
</gene>
<dbReference type="InterPro" id="IPR036513">
    <property type="entry name" value="STAS_dom_sf"/>
</dbReference>
<organism evidence="3 4">
    <name type="scientific">Sorangium cellulosum</name>
    <name type="common">Polyangium cellulosum</name>
    <dbReference type="NCBI Taxonomy" id="56"/>
    <lineage>
        <taxon>Bacteria</taxon>
        <taxon>Pseudomonadati</taxon>
        <taxon>Myxococcota</taxon>
        <taxon>Polyangia</taxon>
        <taxon>Polyangiales</taxon>
        <taxon>Polyangiaceae</taxon>
        <taxon>Sorangium</taxon>
    </lineage>
</organism>
<dbReference type="InterPro" id="IPR025997">
    <property type="entry name" value="SBP_2_dom"/>
</dbReference>
<evidence type="ECO:0000256" key="1">
    <source>
        <dbReference type="ARBA" id="ARBA00022553"/>
    </source>
</evidence>
<dbReference type="CDD" id="cd07041">
    <property type="entry name" value="STAS_RsbR_RsbS_like"/>
    <property type="match status" value="1"/>
</dbReference>
<dbReference type="PANTHER" id="PTHR33745:SF3">
    <property type="entry name" value="RSBT CO-ANTAGONIST PROTEIN RSBRC"/>
    <property type="match status" value="1"/>
</dbReference>
<protein>
    <submittedName>
        <fullName evidence="3">Sugar ABC transporter</fullName>
    </submittedName>
</protein>
<dbReference type="EMBL" id="CP012672">
    <property type="protein sequence ID" value="AUX33870.1"/>
    <property type="molecule type" value="Genomic_DNA"/>
</dbReference>
<dbReference type="AlphaFoldDB" id="A0A4P2QU53"/>
<dbReference type="Proteomes" id="UP000295497">
    <property type="component" value="Chromosome"/>
</dbReference>
<dbReference type="RefSeq" id="WP_129577164.1">
    <property type="nucleotide sequence ID" value="NZ_CP012672.1"/>
</dbReference>
<dbReference type="Pfam" id="PF13407">
    <property type="entry name" value="Peripla_BP_4"/>
    <property type="match status" value="1"/>
</dbReference>
<reference evidence="3 4" key="1">
    <citation type="submission" date="2015-09" db="EMBL/GenBank/DDBJ databases">
        <title>Sorangium comparison.</title>
        <authorList>
            <person name="Zaburannyi N."/>
            <person name="Bunk B."/>
            <person name="Overmann J."/>
            <person name="Mueller R."/>
        </authorList>
    </citation>
    <scope>NUCLEOTIDE SEQUENCE [LARGE SCALE GENOMIC DNA]</scope>
    <source>
        <strain evidence="3 4">So ce836</strain>
    </source>
</reference>
<dbReference type="InterPro" id="IPR002645">
    <property type="entry name" value="STAS_dom"/>
</dbReference>
<dbReference type="SUPFAM" id="SSF55781">
    <property type="entry name" value="GAF domain-like"/>
    <property type="match status" value="2"/>
</dbReference>
<accession>A0A4P2QU53</accession>
<dbReference type="PANTHER" id="PTHR33745">
    <property type="entry name" value="RSBT ANTAGONIST PROTEIN RSBS-RELATED"/>
    <property type="match status" value="1"/>
</dbReference>
<evidence type="ECO:0000313" key="3">
    <source>
        <dbReference type="EMBL" id="AUX33870.1"/>
    </source>
</evidence>
<dbReference type="Gene3D" id="3.30.750.24">
    <property type="entry name" value="STAS domain"/>
    <property type="match status" value="1"/>
</dbReference>
<dbReference type="Pfam" id="PF01740">
    <property type="entry name" value="STAS"/>
    <property type="match status" value="1"/>
</dbReference>
<sequence length="812" mass="84536">MLKVPDLLAVLQQIVRRAMAMHSRAPRGSLLLREGDRLVARALLGFDAPPGHGAHAPAAAELDGEGAALAGAAPEDTRASHVVDARAWYRAYLPFALGIGGAIPEGAGVLVAPIQLHGEVVGYLAIEQETREPPDEARRATIEVLAGAAGDALERHRLYDDKASAAQEIRLFERLLGAVGTTVELHDLVETVAHGIKSVQLDADWNAVELWLLEEDGLADGPAPARGELRARVYRAPTSEPTTYWQNIRAGADSAARPLGVAVDFRTGDGGEGEGSQRALLDEAIRRRVSGIIVAPGNPESAEEAFRQAADAAIPVVVIDAPPIPGSRAPLYIGTDNVASGRLAAEMMRRLLPGGGVVAALGAVDLAPNVRERVEGFCAAARGSSLTVLPTIACDWDLAAGTRLATAALTARPDVAGAFGAAADNGPSWGLSARALGRAGELKVVGFDLIASTVALLRQGAIHATIVQREYDMGFRAVEVIHRMIAQGVGPTLAALPPSRVLHTGVDCVTLERTPWSTSLSDYLTLDAARRVAVGQGGRGASVAPAIEVMLIGFPPPSRSVIEGQVTISAASLVGRAIAAGSPLAIDPEGDAAPRDAALPAAHAGARTAVALPLQARGAVLGALVLSSRRGGACARRQSDLSFLVRVAGTVAVGVENARLFRRISERKTALERANEQQAAMLQTIRELSSPVVPIADGILVMPVIGVMDVERSGRFIESMIRAIDAQRARVVLIDVTGMAVVDASAASQLVQAARAAALLGAEAVLVGVRPEAAQLMVAQGLDVGAMATQANLASGFRYALERTRRRAARRG</sequence>
<feature type="domain" description="STAS" evidence="2">
    <location>
        <begin position="689"/>
        <end position="804"/>
    </location>
</feature>
<dbReference type="InterPro" id="IPR051932">
    <property type="entry name" value="Bact_StressResp_Reg"/>
</dbReference>
<dbReference type="SUPFAM" id="SSF52091">
    <property type="entry name" value="SpoIIaa-like"/>
    <property type="match status" value="1"/>
</dbReference>
<dbReference type="Pfam" id="PF13185">
    <property type="entry name" value="GAF_2"/>
    <property type="match status" value="1"/>
</dbReference>
<name>A0A4P2QU53_SORCE</name>
<dbReference type="Gene3D" id="3.30.450.40">
    <property type="match status" value="2"/>
</dbReference>